<dbReference type="Pfam" id="PF01039">
    <property type="entry name" value="Carboxyl_trans"/>
    <property type="match status" value="1"/>
</dbReference>
<dbReference type="RefSeq" id="WP_128196584.1">
    <property type="nucleotide sequence ID" value="NZ_SACT01000001.1"/>
</dbReference>
<dbReference type="SUPFAM" id="SSF52096">
    <property type="entry name" value="ClpP/crotonase"/>
    <property type="match status" value="2"/>
</dbReference>
<protein>
    <submittedName>
        <fullName evidence="2">Propionyl-CoA carboxylase</fullName>
    </submittedName>
</protein>
<dbReference type="Gene3D" id="3.90.226.10">
    <property type="entry name" value="2-enoyl-CoA Hydratase, Chain A, domain 1"/>
    <property type="match status" value="2"/>
</dbReference>
<dbReference type="AlphaFoldDB" id="A0A437K256"/>
<gene>
    <name evidence="2" type="ORF">ENE75_06030</name>
</gene>
<dbReference type="PANTHER" id="PTHR43842:SF2">
    <property type="entry name" value="PROPIONYL-COA CARBOXYLASE BETA CHAIN, MITOCHONDRIAL"/>
    <property type="match status" value="1"/>
</dbReference>
<dbReference type="InterPro" id="IPR034733">
    <property type="entry name" value="AcCoA_carboxyl_beta"/>
</dbReference>
<evidence type="ECO:0000313" key="2">
    <source>
        <dbReference type="EMBL" id="RVT54402.1"/>
    </source>
</evidence>
<dbReference type="PANTHER" id="PTHR43842">
    <property type="entry name" value="PROPIONYL-COA CARBOXYLASE BETA CHAIN"/>
    <property type="match status" value="1"/>
</dbReference>
<accession>A0A437K256</accession>
<dbReference type="InterPro" id="IPR051047">
    <property type="entry name" value="AccD/PCCB"/>
</dbReference>
<feature type="domain" description="CoA carboxyltransferase C-terminal" evidence="1">
    <location>
        <begin position="278"/>
        <end position="531"/>
    </location>
</feature>
<reference evidence="2 3" key="1">
    <citation type="submission" date="2019-01" db="EMBL/GenBank/DDBJ databases">
        <authorList>
            <person name="Chen W.-M."/>
        </authorList>
    </citation>
    <scope>NUCLEOTIDE SEQUENCE [LARGE SCALE GENOMIC DNA]</scope>
    <source>
        <strain evidence="2 3">ICH-3</strain>
    </source>
</reference>
<keyword evidence="3" id="KW-1185">Reference proteome</keyword>
<comment type="caution">
    <text evidence="2">The sequence shown here is derived from an EMBL/GenBank/DDBJ whole genome shotgun (WGS) entry which is preliminary data.</text>
</comment>
<evidence type="ECO:0000259" key="1">
    <source>
        <dbReference type="PROSITE" id="PS50989"/>
    </source>
</evidence>
<dbReference type="EMBL" id="SACT01000001">
    <property type="protein sequence ID" value="RVT54402.1"/>
    <property type="molecule type" value="Genomic_DNA"/>
</dbReference>
<dbReference type="GO" id="GO:0004658">
    <property type="term" value="F:propionyl-CoA carboxylase activity"/>
    <property type="evidence" value="ECO:0007669"/>
    <property type="project" value="TreeGrafter"/>
</dbReference>
<evidence type="ECO:0000313" key="3">
    <source>
        <dbReference type="Proteomes" id="UP000288178"/>
    </source>
</evidence>
<dbReference type="InterPro" id="IPR029045">
    <property type="entry name" value="ClpP/crotonase-like_dom_sf"/>
</dbReference>
<dbReference type="PROSITE" id="PS50989">
    <property type="entry name" value="COA_CT_CTER"/>
    <property type="match status" value="1"/>
</dbReference>
<dbReference type="Proteomes" id="UP000288178">
    <property type="component" value="Unassembled WGS sequence"/>
</dbReference>
<dbReference type="InterPro" id="IPR011763">
    <property type="entry name" value="COA_CT_C"/>
</dbReference>
<dbReference type="OrthoDB" id="9803706at2"/>
<sequence length="531" mass="57861">MSKTVRWDQRFEPGGEWAAELQELQARRDAALAMGGPEALARFHASGRMDARARIAALVDPGSFHEMGALAGKGHYDADGRFTHVDPTNAIIGTGRLDGRKVALHVDDYTIRAGSSEATIADKWIYIERLAYQLRMPLVRLVDSAGGSVKLLLQIGGTKLPEYTTWPTHELLATVPVVGVALGACAGQGAIKVLSSHFSVMVRDQAQVMAAGPHVVRQAYGVEIDKNDLGGWKVHRRSAMVHNEAVDEADALAQARRFLSYLPRSVYELPPVTACDDDPNRADDWLKDAIPHDRRKIHDPRRIVAAVMDRDSLFEIGRWQAGSVVTMLGRLNGVPVGVLANDPKVQGGAMTVQSAQKMERHVRLCHQFGLPVVNFVDQPGNATGPEAELAATLLGAVRVGETLAGCRSPWVSILMRRCFGMAGSLHGPKGGDRLNHRFAWPSARWGSIPIEGGVMAAHKAEIEAAPDPAARRAELERHYLNLSSPMRTAEKFGVLDVIDPRETRMVLCDWIEDAWHVVQGDAAMRASQATA</sequence>
<name>A0A437K256_9BURK</name>
<organism evidence="2 3">
    <name type="scientific">Rubrivivax albus</name>
    <dbReference type="NCBI Taxonomy" id="2499835"/>
    <lineage>
        <taxon>Bacteria</taxon>
        <taxon>Pseudomonadati</taxon>
        <taxon>Pseudomonadota</taxon>
        <taxon>Betaproteobacteria</taxon>
        <taxon>Burkholderiales</taxon>
        <taxon>Sphaerotilaceae</taxon>
        <taxon>Rubrivivax</taxon>
    </lineage>
</organism>
<proteinExistence type="predicted"/>